<dbReference type="Proteomes" id="UP000319462">
    <property type="component" value="Chromosome 27"/>
</dbReference>
<dbReference type="EMBL" id="LS997626">
    <property type="protein sequence ID" value="SYZ67181.1"/>
    <property type="molecule type" value="Genomic_DNA"/>
</dbReference>
<name>A0A3P3ZAF6_LEIBR</name>
<evidence type="ECO:0000313" key="1">
    <source>
        <dbReference type="EMBL" id="SYZ67181.1"/>
    </source>
</evidence>
<evidence type="ECO:0000313" key="2">
    <source>
        <dbReference type="Proteomes" id="UP000319462"/>
    </source>
</evidence>
<gene>
    <name evidence="1" type="ORF">LBRM2904_27.2490</name>
</gene>
<dbReference type="AlphaFoldDB" id="A0A3P3ZAF6"/>
<organism evidence="1 2">
    <name type="scientific">Leishmania braziliensis MHOM/BR/75/M2904</name>
    <dbReference type="NCBI Taxonomy" id="420245"/>
    <lineage>
        <taxon>Eukaryota</taxon>
        <taxon>Discoba</taxon>
        <taxon>Euglenozoa</taxon>
        <taxon>Kinetoplastea</taxon>
        <taxon>Metakinetoplastina</taxon>
        <taxon>Trypanosomatida</taxon>
        <taxon>Trypanosomatidae</taxon>
        <taxon>Leishmaniinae</taxon>
        <taxon>Leishmania</taxon>
        <taxon>Leishmania braziliensis species complex</taxon>
    </lineage>
</organism>
<protein>
    <submittedName>
        <fullName evidence="1">Hypothetical_protein</fullName>
    </submittedName>
</protein>
<reference evidence="1 2" key="1">
    <citation type="submission" date="2018-09" db="EMBL/GenBank/DDBJ databases">
        <authorList>
            <person name="Peiro R."/>
            <person name="Begona"/>
            <person name="Cbmso G."/>
            <person name="Lopez M."/>
            <person name="Gonzalez S."/>
        </authorList>
    </citation>
    <scope>NUCLEOTIDE SEQUENCE [LARGE SCALE GENOMIC DNA]</scope>
</reference>
<proteinExistence type="predicted"/>
<accession>A0A3P3ZAF6</accession>
<sequence>MPTKRVVAKRSAEVPLHCTDADGPSLIQHTAVTAVANDGITLTAAAVEEAAPKVIMSKAQRRKLKKTPVVVTAEMKEQAREETRELRKHLRMLKSNGARRKVAKLCKKRSREYNIDEEAVNAFDTDYRPHKKGRRLE</sequence>